<dbReference type="HOGENOM" id="CLU_015111_1_0_7"/>
<evidence type="ECO:0000313" key="3">
    <source>
        <dbReference type="EMBL" id="AGP36791.1"/>
    </source>
</evidence>
<proteinExistence type="predicted"/>
<organism evidence="3 4">
    <name type="scientific">Sorangium cellulosum So0157-2</name>
    <dbReference type="NCBI Taxonomy" id="1254432"/>
    <lineage>
        <taxon>Bacteria</taxon>
        <taxon>Pseudomonadati</taxon>
        <taxon>Myxococcota</taxon>
        <taxon>Polyangia</taxon>
        <taxon>Polyangiales</taxon>
        <taxon>Polyangiaceae</taxon>
        <taxon>Sorangium</taxon>
    </lineage>
</organism>
<dbReference type="STRING" id="1254432.SCE1572_21215"/>
<dbReference type="eggNOG" id="COG2730">
    <property type="taxonomic scope" value="Bacteria"/>
</dbReference>
<dbReference type="InterPro" id="IPR024745">
    <property type="entry name" value="GH44_cat"/>
</dbReference>
<dbReference type="RefSeq" id="WP_020736176.1">
    <property type="nucleotide sequence ID" value="NC_021658.1"/>
</dbReference>
<dbReference type="AlphaFoldDB" id="S4XWP4"/>
<evidence type="ECO:0000259" key="2">
    <source>
        <dbReference type="Pfam" id="PF12891"/>
    </source>
</evidence>
<dbReference type="Gene3D" id="2.60.40.1180">
    <property type="entry name" value="Golgi alpha-mannosidase II"/>
    <property type="match status" value="1"/>
</dbReference>
<name>S4XWP4_SORCE</name>
<protein>
    <recommendedName>
        <fullName evidence="2">Glycoside hydrolase family 44 catalytic domain-containing protein</fullName>
    </recommendedName>
</protein>
<sequence length="585" mass="60693">MFALLASAALLACGDDGDASLAGSGGAGASGGGTGTASGGTGAAGGGTGTASGGTGTASGGQGGSGGHLPADIVEPGDPGQGDVTFTVRVDQGVRPISPLIYGANWAEDLDGEQRGTSVVRMGGNRLTAYNWENNASNAGSDYMFQNDAHLVGNSPNGDVPGEAVRMLAEDALSHGAAFIATIPICGYVAADKAGDGDVNKTANYLQTRFHPTIARKGAPLSAAPDLGDDAVYQDEFVAWMKQAFPDAFQGEVASVLFSLDNEPDLWNHTHERIHPEPVTYAELVEKNIEFAAAVKDVAPNALVTGFVSYGYSGYVSLQDAPDADGNFIEHYLDAMKAAEASAGRRLVDVLDLHWYTEIYANGERITGDDSSPESVEARVQAPRSLWDPTFKEDSWIANDVLNGPITLIPWLRGLIDAHYPGTEIGFTEYNYGGGNHISGAIAQADALGVFGREGVFVATIWDPGEEVSMLRAGVRAFTSYDGKGARFGDTSIHAETSDVAKATVYASIDEADPSRMVLVAINKTAAPLTAAVTLAAYASYTAVDVWQLTAAKADLVAAAAVTPGATNAFTYAMPAHSVSVLVPR</sequence>
<dbReference type="PATRIC" id="fig|1254432.3.peg.4790"/>
<reference evidence="3 4" key="1">
    <citation type="journal article" date="2013" name="Sci. Rep.">
        <title>Extraordinary expansion of a Sorangium cellulosum genome from an alkaline milieu.</title>
        <authorList>
            <person name="Han K."/>
            <person name="Li Z.F."/>
            <person name="Peng R."/>
            <person name="Zhu L.P."/>
            <person name="Zhou T."/>
            <person name="Wang L.G."/>
            <person name="Li S.G."/>
            <person name="Zhang X.B."/>
            <person name="Hu W."/>
            <person name="Wu Z.H."/>
            <person name="Qin N."/>
            <person name="Li Y.Z."/>
        </authorList>
    </citation>
    <scope>NUCLEOTIDE SEQUENCE [LARGE SCALE GENOMIC DNA]</scope>
    <source>
        <strain evidence="3 4">So0157-2</strain>
    </source>
</reference>
<dbReference type="Gene3D" id="3.20.20.80">
    <property type="entry name" value="Glycosidases"/>
    <property type="match status" value="1"/>
</dbReference>
<feature type="compositionally biased region" description="Gly residues" evidence="1">
    <location>
        <begin position="24"/>
        <end position="67"/>
    </location>
</feature>
<dbReference type="Pfam" id="PF12891">
    <property type="entry name" value="Glyco_hydro_44"/>
    <property type="match status" value="1"/>
</dbReference>
<dbReference type="InterPro" id="IPR017853">
    <property type="entry name" value="GH"/>
</dbReference>
<dbReference type="Proteomes" id="UP000014803">
    <property type="component" value="Chromosome"/>
</dbReference>
<evidence type="ECO:0000313" key="4">
    <source>
        <dbReference type="Proteomes" id="UP000014803"/>
    </source>
</evidence>
<dbReference type="EMBL" id="CP003969">
    <property type="protein sequence ID" value="AGP36791.1"/>
    <property type="molecule type" value="Genomic_DNA"/>
</dbReference>
<accession>S4XWP4</accession>
<feature type="domain" description="Glycoside hydrolase family 44 catalytic" evidence="2">
    <location>
        <begin position="136"/>
        <end position="358"/>
    </location>
</feature>
<dbReference type="KEGG" id="scu:SCE1572_21215"/>
<evidence type="ECO:0000256" key="1">
    <source>
        <dbReference type="SAM" id="MobiDB-lite"/>
    </source>
</evidence>
<gene>
    <name evidence="3" type="ORF">SCE1572_21215</name>
</gene>
<dbReference type="InterPro" id="IPR013780">
    <property type="entry name" value="Glyco_hydro_b"/>
</dbReference>
<dbReference type="SUPFAM" id="SSF51445">
    <property type="entry name" value="(Trans)glycosidases"/>
    <property type="match status" value="1"/>
</dbReference>
<feature type="region of interest" description="Disordered" evidence="1">
    <location>
        <begin position="24"/>
        <end position="83"/>
    </location>
</feature>